<name>A0A8K0C615_IGNLU</name>
<protein>
    <submittedName>
        <fullName evidence="1">Uncharacterized protein</fullName>
    </submittedName>
</protein>
<dbReference type="EMBL" id="VTPC01091056">
    <property type="protein sequence ID" value="KAF2879904.1"/>
    <property type="molecule type" value="Genomic_DNA"/>
</dbReference>
<comment type="caution">
    <text evidence="1">The sequence shown here is derived from an EMBL/GenBank/DDBJ whole genome shotgun (WGS) entry which is preliminary data.</text>
</comment>
<evidence type="ECO:0000313" key="2">
    <source>
        <dbReference type="Proteomes" id="UP000801492"/>
    </source>
</evidence>
<dbReference type="Proteomes" id="UP000801492">
    <property type="component" value="Unassembled WGS sequence"/>
</dbReference>
<keyword evidence="2" id="KW-1185">Reference proteome</keyword>
<organism evidence="1 2">
    <name type="scientific">Ignelater luminosus</name>
    <name type="common">Cucubano</name>
    <name type="synonym">Pyrophorus luminosus</name>
    <dbReference type="NCBI Taxonomy" id="2038154"/>
    <lineage>
        <taxon>Eukaryota</taxon>
        <taxon>Metazoa</taxon>
        <taxon>Ecdysozoa</taxon>
        <taxon>Arthropoda</taxon>
        <taxon>Hexapoda</taxon>
        <taxon>Insecta</taxon>
        <taxon>Pterygota</taxon>
        <taxon>Neoptera</taxon>
        <taxon>Endopterygota</taxon>
        <taxon>Coleoptera</taxon>
        <taxon>Polyphaga</taxon>
        <taxon>Elateriformia</taxon>
        <taxon>Elateroidea</taxon>
        <taxon>Elateridae</taxon>
        <taxon>Agrypninae</taxon>
        <taxon>Pyrophorini</taxon>
        <taxon>Ignelater</taxon>
    </lineage>
</organism>
<sequence>MVTAIYLSVYETLIYLEQAAFTRALTAFNEEIRQEEPIIKEVQVTFQILEARSFELDALNTKICEVMVELTAEKEDHERIMDDEYEVAAEYTSQP</sequence>
<dbReference type="AlphaFoldDB" id="A0A8K0C615"/>
<reference evidence="1" key="1">
    <citation type="submission" date="2019-08" db="EMBL/GenBank/DDBJ databases">
        <title>The genome of the North American firefly Photinus pyralis.</title>
        <authorList>
            <consortium name="Photinus pyralis genome working group"/>
            <person name="Fallon T.R."/>
            <person name="Sander Lower S.E."/>
            <person name="Weng J.-K."/>
        </authorList>
    </citation>
    <scope>NUCLEOTIDE SEQUENCE</scope>
    <source>
        <strain evidence="1">TRF0915ILg1</strain>
        <tissue evidence="1">Whole body</tissue>
    </source>
</reference>
<accession>A0A8K0C615</accession>
<proteinExistence type="predicted"/>
<evidence type="ECO:0000313" key="1">
    <source>
        <dbReference type="EMBL" id="KAF2879904.1"/>
    </source>
</evidence>
<gene>
    <name evidence="1" type="ORF">ILUMI_26273</name>
</gene>